<dbReference type="PATRIC" id="fig|999432.5.peg.1116"/>
<dbReference type="Gene3D" id="3.40.50.1240">
    <property type="entry name" value="Phosphoglycerate mutase-like"/>
    <property type="match status" value="1"/>
</dbReference>
<dbReference type="HOGENOM" id="CLU_033323_8_4_12"/>
<name>A0A0E2EHK8_TREDN</name>
<protein>
    <recommendedName>
        <fullName evidence="2">Alpha-ribazole phosphatase</fullName>
    </recommendedName>
</protein>
<gene>
    <name evidence="1" type="ORF">HMPREF9726_01074</name>
</gene>
<dbReference type="SUPFAM" id="SSF53254">
    <property type="entry name" value="Phosphoglycerate mutase-like"/>
    <property type="match status" value="1"/>
</dbReference>
<dbReference type="InterPro" id="IPR050275">
    <property type="entry name" value="PGM_Phosphatase"/>
</dbReference>
<dbReference type="GO" id="GO:0016791">
    <property type="term" value="F:phosphatase activity"/>
    <property type="evidence" value="ECO:0007669"/>
    <property type="project" value="TreeGrafter"/>
</dbReference>
<dbReference type="InterPro" id="IPR029033">
    <property type="entry name" value="His_PPase_superfam"/>
</dbReference>
<evidence type="ECO:0000313" key="1">
    <source>
        <dbReference type="EMBL" id="EMB33694.1"/>
    </source>
</evidence>
<proteinExistence type="predicted"/>
<dbReference type="RefSeq" id="WP_002684023.1">
    <property type="nucleotide sequence ID" value="NZ_CM001795.1"/>
</dbReference>
<accession>A0A0E2EHK8</accession>
<dbReference type="Proteomes" id="UP000011705">
    <property type="component" value="Chromosome"/>
</dbReference>
<dbReference type="CDD" id="cd07067">
    <property type="entry name" value="HP_PGM_like"/>
    <property type="match status" value="1"/>
</dbReference>
<organism evidence="1">
    <name type="scientific">Treponema denticola H-22</name>
    <dbReference type="NCBI Taxonomy" id="999432"/>
    <lineage>
        <taxon>Bacteria</taxon>
        <taxon>Pseudomonadati</taxon>
        <taxon>Spirochaetota</taxon>
        <taxon>Spirochaetia</taxon>
        <taxon>Spirochaetales</taxon>
        <taxon>Treponemataceae</taxon>
        <taxon>Treponema</taxon>
    </lineage>
</organism>
<dbReference type="PANTHER" id="PTHR48100">
    <property type="entry name" value="BROAD-SPECIFICITY PHOSPHATASE YOR283W-RELATED"/>
    <property type="match status" value="1"/>
</dbReference>
<dbReference type="EMBL" id="AGDV01000010">
    <property type="protein sequence ID" value="EMB33694.1"/>
    <property type="molecule type" value="Genomic_DNA"/>
</dbReference>
<dbReference type="AlphaFoldDB" id="A0A0E2EHK8"/>
<dbReference type="InterPro" id="IPR013078">
    <property type="entry name" value="His_Pase_superF_clade-1"/>
</dbReference>
<comment type="caution">
    <text evidence="1">The sequence shown here is derived from an EMBL/GenBank/DDBJ whole genome shotgun (WGS) entry which is preliminary data.</text>
</comment>
<evidence type="ECO:0008006" key="2">
    <source>
        <dbReference type="Google" id="ProtNLM"/>
    </source>
</evidence>
<dbReference type="SMART" id="SM00855">
    <property type="entry name" value="PGAM"/>
    <property type="match status" value="1"/>
</dbReference>
<sequence length="196" mass="22491">MKIVLIRHGITVTNKKRVFSFDDSLLAEEAYPMLDGLKPKLKDFSSFKVYSSPFKRALQTAEYLGLKNIQTDKRLQEYNFGIFKGLTFEEAQTKYPIEAKNWIENNDSSAPPEGETSFEHFKRTSDFLEETALKDENIIIVTHYGTITMALAWALDNFSLRNKFAPKNSTISILEVFLSDDKNEITHKGIEVFNGF</sequence>
<reference evidence="1" key="1">
    <citation type="submission" date="2012-01" db="EMBL/GenBank/DDBJ databases">
        <title>The Genome Sequence of Treponema denticola H-22.</title>
        <authorList>
            <consortium name="The Broad Institute Genome Sequencing Platform"/>
            <person name="Earl A."/>
            <person name="Ward D."/>
            <person name="Feldgarden M."/>
            <person name="Gevers D."/>
            <person name="Blanton J.M."/>
            <person name="Fenno C.J."/>
            <person name="Baranova O.V."/>
            <person name="Mathney J."/>
            <person name="Dewhirst F.E."/>
            <person name="Izard J."/>
            <person name="Young S.K."/>
            <person name="Zeng Q."/>
            <person name="Gargeya S."/>
            <person name="Fitzgerald M."/>
            <person name="Haas B."/>
            <person name="Abouelleil A."/>
            <person name="Alvarado L."/>
            <person name="Arachchi H.M."/>
            <person name="Berlin A."/>
            <person name="Chapman S.B."/>
            <person name="Gearin G."/>
            <person name="Goldberg J."/>
            <person name="Griggs A."/>
            <person name="Gujja S."/>
            <person name="Hansen M."/>
            <person name="Heiman D."/>
            <person name="Howarth C."/>
            <person name="Larimer J."/>
            <person name="Lui A."/>
            <person name="MacDonald P.J.P."/>
            <person name="McCowen C."/>
            <person name="Montmayeur A."/>
            <person name="Murphy C."/>
            <person name="Neiman D."/>
            <person name="Pearson M."/>
            <person name="Priest M."/>
            <person name="Roberts A."/>
            <person name="Saif S."/>
            <person name="Shea T."/>
            <person name="Sisk P."/>
            <person name="Stolte C."/>
            <person name="Sykes S."/>
            <person name="Wortman J."/>
            <person name="Nusbaum C."/>
            <person name="Birren B."/>
        </authorList>
    </citation>
    <scope>NUCLEOTIDE SEQUENCE [LARGE SCALE GENOMIC DNA]</scope>
    <source>
        <strain evidence="1">H-22</strain>
    </source>
</reference>
<dbReference type="Pfam" id="PF00300">
    <property type="entry name" value="His_Phos_1"/>
    <property type="match status" value="1"/>
</dbReference>